<feature type="region of interest" description="Disordered" evidence="1">
    <location>
        <begin position="21"/>
        <end position="61"/>
    </location>
</feature>
<dbReference type="InterPro" id="IPR049806">
    <property type="entry name" value="MasK-like_C"/>
</dbReference>
<keyword evidence="2" id="KW-0732">Signal</keyword>
<feature type="signal peptide" evidence="2">
    <location>
        <begin position="1"/>
        <end position="19"/>
    </location>
</feature>
<accession>A0AAC8QAP0</accession>
<reference evidence="3 5" key="1">
    <citation type="submission" date="2015-05" db="EMBL/GenBank/DDBJ databases">
        <title>Genome assembly of Archangium gephyra DSM 2261.</title>
        <authorList>
            <person name="Sharma G."/>
            <person name="Subramanian S."/>
        </authorList>
    </citation>
    <scope>NUCLEOTIDE SEQUENCE [LARGE SCALE GENOMIC DNA]</scope>
    <source>
        <strain evidence="3 5">DSM 2261</strain>
    </source>
</reference>
<dbReference type="RefSeq" id="WP_338021983.1">
    <property type="nucleotide sequence ID" value="NZ_CP011509.1"/>
</dbReference>
<dbReference type="KEGG" id="age:AA314_05495"/>
<dbReference type="AlphaFoldDB" id="A0AAC8QAP0"/>
<feature type="chain" id="PRO_5042110512" description="AgmX/PglI C-terminal domain-containing protein" evidence="2">
    <location>
        <begin position="20"/>
        <end position="161"/>
    </location>
</feature>
<evidence type="ECO:0000313" key="5">
    <source>
        <dbReference type="Proteomes" id="UP000035579"/>
    </source>
</evidence>
<evidence type="ECO:0008006" key="7">
    <source>
        <dbReference type="Google" id="ProtNLM"/>
    </source>
</evidence>
<organism evidence="3 5">
    <name type="scientific">Archangium gephyra</name>
    <dbReference type="NCBI Taxonomy" id="48"/>
    <lineage>
        <taxon>Bacteria</taxon>
        <taxon>Pseudomonadati</taxon>
        <taxon>Myxococcota</taxon>
        <taxon>Myxococcia</taxon>
        <taxon>Myxococcales</taxon>
        <taxon>Cystobacterineae</taxon>
        <taxon>Archangiaceae</taxon>
        <taxon>Archangium</taxon>
    </lineage>
</organism>
<evidence type="ECO:0000256" key="2">
    <source>
        <dbReference type="SAM" id="SignalP"/>
    </source>
</evidence>
<dbReference type="NCBIfam" id="NF033768">
    <property type="entry name" value="myxo_SS_tail"/>
    <property type="match status" value="1"/>
</dbReference>
<name>A0AAC8QAP0_9BACT</name>
<dbReference type="EMBL" id="CP011509">
    <property type="protein sequence ID" value="AKJ03869.1"/>
    <property type="molecule type" value="Genomic_DNA"/>
</dbReference>
<protein>
    <recommendedName>
        <fullName evidence="7">AgmX/PglI C-terminal domain-containing protein</fullName>
    </recommendedName>
</protein>
<dbReference type="Gene3D" id="3.30.1150.10">
    <property type="match status" value="1"/>
</dbReference>
<evidence type="ECO:0000313" key="3">
    <source>
        <dbReference type="EMBL" id="AKJ03869.1"/>
    </source>
</evidence>
<gene>
    <name evidence="3" type="ORF">AA314_05495</name>
    <name evidence="4" type="ORF">ATI61_116118</name>
</gene>
<dbReference type="SUPFAM" id="SSF74653">
    <property type="entry name" value="TolA/TonB C-terminal domain"/>
    <property type="match status" value="1"/>
</dbReference>
<evidence type="ECO:0000313" key="4">
    <source>
        <dbReference type="EMBL" id="REG23648.1"/>
    </source>
</evidence>
<keyword evidence="6" id="KW-1185">Reference proteome</keyword>
<sequence length="161" mass="17608">MMNRSLLMVVVLGSGLAFAQGTPAKKGASAKDTAPEAAAPAQEKKKAEPVRPPPPDVTRLPFTPDSIREVMQYHSRDVQECYEELLAAKGNKVEEGRIMTTFTISPDGFVRNAKVVKNGTTIKDARLHECVVNVLSGINFPSPPDGREYPIEYPFNLKAIK</sequence>
<reference evidence="4 6" key="2">
    <citation type="submission" date="2018-08" db="EMBL/GenBank/DDBJ databases">
        <title>Genomic Encyclopedia of Archaeal and Bacterial Type Strains, Phase II (KMG-II): from individual species to whole genera.</title>
        <authorList>
            <person name="Goeker M."/>
        </authorList>
    </citation>
    <scope>NUCLEOTIDE SEQUENCE [LARGE SCALE GENOMIC DNA]</scope>
    <source>
        <strain evidence="4 6">DSM 2261</strain>
    </source>
</reference>
<dbReference type="Proteomes" id="UP000035579">
    <property type="component" value="Chromosome"/>
</dbReference>
<proteinExistence type="predicted"/>
<evidence type="ECO:0000256" key="1">
    <source>
        <dbReference type="SAM" id="MobiDB-lite"/>
    </source>
</evidence>
<dbReference type="Proteomes" id="UP000256345">
    <property type="component" value="Unassembled WGS sequence"/>
</dbReference>
<dbReference type="EMBL" id="QUMU01000016">
    <property type="protein sequence ID" value="REG23648.1"/>
    <property type="molecule type" value="Genomic_DNA"/>
</dbReference>
<evidence type="ECO:0000313" key="6">
    <source>
        <dbReference type="Proteomes" id="UP000256345"/>
    </source>
</evidence>